<evidence type="ECO:0000256" key="1">
    <source>
        <dbReference type="SAM" id="MobiDB-lite"/>
    </source>
</evidence>
<protein>
    <submittedName>
        <fullName evidence="4">Diguanylate cyclase (GGDEF)-like protein</fullName>
    </submittedName>
</protein>
<reference evidence="4 5" key="1">
    <citation type="submission" date="2020-08" db="EMBL/GenBank/DDBJ databases">
        <title>Genomic Encyclopedia of Type Strains, Phase IV (KMG-IV): sequencing the most valuable type-strain genomes for metagenomic binning, comparative biology and taxonomic classification.</title>
        <authorList>
            <person name="Goeker M."/>
        </authorList>
    </citation>
    <scope>NUCLEOTIDE SEQUENCE [LARGE SCALE GENOMIC DNA]</scope>
    <source>
        <strain evidence="4 5">DSM 7465</strain>
    </source>
</reference>
<dbReference type="Pfam" id="PF00990">
    <property type="entry name" value="GGDEF"/>
    <property type="match status" value="1"/>
</dbReference>
<dbReference type="Pfam" id="PF00563">
    <property type="entry name" value="EAL"/>
    <property type="match status" value="1"/>
</dbReference>
<dbReference type="NCBIfam" id="TIGR00254">
    <property type="entry name" value="GGDEF"/>
    <property type="match status" value="1"/>
</dbReference>
<gene>
    <name evidence="4" type="ORF">HNQ99_002553</name>
</gene>
<keyword evidence="5" id="KW-1185">Reference proteome</keyword>
<dbReference type="InterPro" id="IPR050706">
    <property type="entry name" value="Cyclic-di-GMP_PDE-like"/>
</dbReference>
<dbReference type="PANTHER" id="PTHR33121:SF79">
    <property type="entry name" value="CYCLIC DI-GMP PHOSPHODIESTERASE PDED-RELATED"/>
    <property type="match status" value="1"/>
</dbReference>
<evidence type="ECO:0000259" key="3">
    <source>
        <dbReference type="PROSITE" id="PS50887"/>
    </source>
</evidence>
<name>A0A840HXI0_9SPHN</name>
<dbReference type="InterPro" id="IPR001633">
    <property type="entry name" value="EAL_dom"/>
</dbReference>
<dbReference type="Gene3D" id="3.30.70.270">
    <property type="match status" value="1"/>
</dbReference>
<evidence type="ECO:0000313" key="4">
    <source>
        <dbReference type="EMBL" id="MBB4642228.1"/>
    </source>
</evidence>
<feature type="region of interest" description="Disordered" evidence="1">
    <location>
        <begin position="1"/>
        <end position="22"/>
    </location>
</feature>
<dbReference type="SUPFAM" id="SSF55073">
    <property type="entry name" value="Nucleotide cyclase"/>
    <property type="match status" value="1"/>
</dbReference>
<dbReference type="EMBL" id="JACHOV010000010">
    <property type="protein sequence ID" value="MBB4642228.1"/>
    <property type="molecule type" value="Genomic_DNA"/>
</dbReference>
<dbReference type="Gene3D" id="3.20.20.450">
    <property type="entry name" value="EAL domain"/>
    <property type="match status" value="1"/>
</dbReference>
<dbReference type="CDD" id="cd01948">
    <property type="entry name" value="EAL"/>
    <property type="match status" value="1"/>
</dbReference>
<dbReference type="PROSITE" id="PS50883">
    <property type="entry name" value="EAL"/>
    <property type="match status" value="1"/>
</dbReference>
<evidence type="ECO:0000259" key="2">
    <source>
        <dbReference type="PROSITE" id="PS50883"/>
    </source>
</evidence>
<accession>A0A840HXI0</accession>
<organism evidence="4 5">
    <name type="scientific">Rhizorhapis suberifaciens</name>
    <name type="common">corky root of lettuce</name>
    <dbReference type="NCBI Taxonomy" id="13656"/>
    <lineage>
        <taxon>Bacteria</taxon>
        <taxon>Pseudomonadati</taxon>
        <taxon>Pseudomonadota</taxon>
        <taxon>Alphaproteobacteria</taxon>
        <taxon>Sphingomonadales</taxon>
        <taxon>Sphingomonadaceae</taxon>
        <taxon>Rhizorhapis</taxon>
    </lineage>
</organism>
<dbReference type="InterPro" id="IPR035919">
    <property type="entry name" value="EAL_sf"/>
</dbReference>
<dbReference type="PROSITE" id="PS50887">
    <property type="entry name" value="GGDEF"/>
    <property type="match status" value="1"/>
</dbReference>
<sequence length="686" mass="73822">MGQAAISDWQKEGGDTDAPTPTTSHLPLFILSAHDRDLLSALAQEAGWRPVAARRSAGVEQRFLGSQAHVAVIDARRGIGKALPVVSALSEAVEAMGGALLVLVDPSESAQLPEMLTAGATHYLADEVSGERLALGLAFAQRHVERLGGGQVETRSRNAIQRSDGLFWRHEAGSGRVVISSALAEHFGIAQSLIRPADLLRFLPSAERRAALRLARQVVRSGAGAAFAHILPGDPDRRVAHHLYAEGGSISGEIEILPHGESRLPEEKDYLTGLSNRRAAHKWIDRELARGETMALILLSISQFDRMNAAYGHMAGNALLGRVGRRIERLVEEEVGSGAMLARVAGTEFLIGLPREKGTERAAFLAHRLIAAVARPFSAGDHLIRLTARCGIAEPLASDDAGRLLRRAGAALADAKASENQSVRVRVRDDRSLAVDDDQLETDLRLAVSRGEIEIVFQPQYAMADDALTGVEALARWNHPRFGSLGASALFAAAERSDYLLPLSTHIQMRALEVAAHWPARLASLRLAINVTAADIAQPDYFDRFMERLRASGFPHDRLTVEITESGLIEDLAAASALLAKWQAAGVRVAIDDFGTGYSSLAYLKSLPLDYLKIDSALAKDIAGSERDSIIVGGVIDMAKSLGLSVVAEGVETEQQLTLLARKGCDFYQGFLRSGAVGNEELLRLT</sequence>
<dbReference type="PANTHER" id="PTHR33121">
    <property type="entry name" value="CYCLIC DI-GMP PHOSPHODIESTERASE PDEF"/>
    <property type="match status" value="1"/>
</dbReference>
<dbReference type="RefSeq" id="WP_246414944.1">
    <property type="nucleotide sequence ID" value="NZ_JACHOV010000010.1"/>
</dbReference>
<feature type="domain" description="GGDEF" evidence="3">
    <location>
        <begin position="292"/>
        <end position="428"/>
    </location>
</feature>
<dbReference type="AlphaFoldDB" id="A0A840HXI0"/>
<dbReference type="InterPro" id="IPR000160">
    <property type="entry name" value="GGDEF_dom"/>
</dbReference>
<dbReference type="InterPro" id="IPR043128">
    <property type="entry name" value="Rev_trsase/Diguanyl_cyclase"/>
</dbReference>
<proteinExistence type="predicted"/>
<dbReference type="CDD" id="cd01949">
    <property type="entry name" value="GGDEF"/>
    <property type="match status" value="1"/>
</dbReference>
<evidence type="ECO:0000313" key="5">
    <source>
        <dbReference type="Proteomes" id="UP000575068"/>
    </source>
</evidence>
<dbReference type="SMART" id="SM00052">
    <property type="entry name" value="EAL"/>
    <property type="match status" value="1"/>
</dbReference>
<comment type="caution">
    <text evidence="4">The sequence shown here is derived from an EMBL/GenBank/DDBJ whole genome shotgun (WGS) entry which is preliminary data.</text>
</comment>
<dbReference type="SMART" id="SM00267">
    <property type="entry name" value="GGDEF"/>
    <property type="match status" value="1"/>
</dbReference>
<dbReference type="InterPro" id="IPR029787">
    <property type="entry name" value="Nucleotide_cyclase"/>
</dbReference>
<dbReference type="Proteomes" id="UP000575068">
    <property type="component" value="Unassembled WGS sequence"/>
</dbReference>
<dbReference type="GO" id="GO:0071111">
    <property type="term" value="F:cyclic-guanylate-specific phosphodiesterase activity"/>
    <property type="evidence" value="ECO:0007669"/>
    <property type="project" value="InterPro"/>
</dbReference>
<feature type="domain" description="EAL" evidence="2">
    <location>
        <begin position="437"/>
        <end position="686"/>
    </location>
</feature>
<dbReference type="SUPFAM" id="SSF141868">
    <property type="entry name" value="EAL domain-like"/>
    <property type="match status" value="1"/>
</dbReference>